<comment type="caution">
    <text evidence="1">The sequence shown here is derived from an EMBL/GenBank/DDBJ whole genome shotgun (WGS) entry which is preliminary data.</text>
</comment>
<sequence length="92" mass="10071">MASINSDAPSLWVPASLLVSPRKPACVGLAAEQLHMLVVPTANTAFLSSGQFCFSPFLQSARVVLSAFRFTTRSRGPKRWATRLYTSCILLR</sequence>
<reference evidence="1" key="1">
    <citation type="thesis" date="2020" institute="ProQuest LLC" country="789 East Eisenhower Parkway, Ann Arbor, MI, USA">
        <title>Comparative Genomics and Chromosome Evolution.</title>
        <authorList>
            <person name="Mudd A.B."/>
        </authorList>
    </citation>
    <scope>NUCLEOTIDE SEQUENCE</scope>
    <source>
        <strain evidence="1">237g6f4</strain>
        <tissue evidence="1">Blood</tissue>
    </source>
</reference>
<dbReference type="EMBL" id="WNYA01017692">
    <property type="protein sequence ID" value="KAG8538908.1"/>
    <property type="molecule type" value="Genomic_DNA"/>
</dbReference>
<proteinExistence type="predicted"/>
<dbReference type="Proteomes" id="UP000824782">
    <property type="component" value="Unassembled WGS sequence"/>
</dbReference>
<evidence type="ECO:0000313" key="1">
    <source>
        <dbReference type="EMBL" id="KAG8538908.1"/>
    </source>
</evidence>
<name>A0AAV6YS39_ENGPU</name>
<evidence type="ECO:0000313" key="2">
    <source>
        <dbReference type="Proteomes" id="UP000824782"/>
    </source>
</evidence>
<protein>
    <submittedName>
        <fullName evidence="1">Uncharacterized protein</fullName>
    </submittedName>
</protein>
<accession>A0AAV6YS39</accession>
<keyword evidence="2" id="KW-1185">Reference proteome</keyword>
<dbReference type="AlphaFoldDB" id="A0AAV6YS39"/>
<organism evidence="1 2">
    <name type="scientific">Engystomops pustulosus</name>
    <name type="common">Tungara frog</name>
    <name type="synonym">Physalaemus pustulosus</name>
    <dbReference type="NCBI Taxonomy" id="76066"/>
    <lineage>
        <taxon>Eukaryota</taxon>
        <taxon>Metazoa</taxon>
        <taxon>Chordata</taxon>
        <taxon>Craniata</taxon>
        <taxon>Vertebrata</taxon>
        <taxon>Euteleostomi</taxon>
        <taxon>Amphibia</taxon>
        <taxon>Batrachia</taxon>
        <taxon>Anura</taxon>
        <taxon>Neobatrachia</taxon>
        <taxon>Hyloidea</taxon>
        <taxon>Leptodactylidae</taxon>
        <taxon>Leiuperinae</taxon>
        <taxon>Engystomops</taxon>
    </lineage>
</organism>
<gene>
    <name evidence="1" type="ORF">GDO81_021796</name>
</gene>